<name>A0AA40AZ03_9PEZI</name>
<keyword evidence="3" id="KW-1185">Reference proteome</keyword>
<dbReference type="Pfam" id="PF25000">
    <property type="entry name" value="DUF7779"/>
    <property type="match status" value="1"/>
</dbReference>
<dbReference type="SUPFAM" id="SSF52540">
    <property type="entry name" value="P-loop containing nucleoside triphosphate hydrolases"/>
    <property type="match status" value="1"/>
</dbReference>
<sequence length="548" mass="61850">GKSQLALHLAHSFSPPCKRDFFPILWICAASEEKLEQDICDVASKLGILPKGTSPSERGIRAKMELMSWLTTTDLRWMVIFDNVGSFCDLDGCWPPNRPGCATVVTSRDRAIGGTAISRRHRVDPLDVRWTADLILSIIGEVSSTDPENVAAAEEIANELGGLPLAVTQIASYILENTVGLRSFLPLYRRNWKRIHRSKVNLPDYQDYQDTLTNIWRLSSENLDASTKLMGEMLAFLQPDRIPVRFFGGICDEVVADRPRLKFLQDEFEFIDSKKSLEKLALVQSNKDTGDMKIHRLIQLVVLDDMEKAARDERFEDIVRLVKRAFPRITSATVPNSYKSDMWHLAQDCLPHVLSLEGLYLSLKPGITLGKQSGFPQLLSDTSWYLYETGQFGRAAVLLRTAEAVCEGGDAALRASTRSIRALIYHHQNKQNEAKEIWEENLRLRRQLHGEEHFLVGANLCNLGAAHGELGDMAKCRDFFKRGQAHREMYHPDDLSDLALHDCNYSSYLIHNADLADAEKVVQRALARYRQCGETEDGFGYNQLSARA</sequence>
<organism evidence="2 3">
    <name type="scientific">Lasiosphaeris hirsuta</name>
    <dbReference type="NCBI Taxonomy" id="260670"/>
    <lineage>
        <taxon>Eukaryota</taxon>
        <taxon>Fungi</taxon>
        <taxon>Dikarya</taxon>
        <taxon>Ascomycota</taxon>
        <taxon>Pezizomycotina</taxon>
        <taxon>Sordariomycetes</taxon>
        <taxon>Sordariomycetidae</taxon>
        <taxon>Sordariales</taxon>
        <taxon>Lasiosphaeriaceae</taxon>
        <taxon>Lasiosphaeris</taxon>
    </lineage>
</organism>
<comment type="caution">
    <text evidence="2">The sequence shown here is derived from an EMBL/GenBank/DDBJ whole genome shotgun (WGS) entry which is preliminary data.</text>
</comment>
<gene>
    <name evidence="2" type="ORF">B0H67DRAFT_657104</name>
</gene>
<dbReference type="PANTHER" id="PTHR35205:SF1">
    <property type="entry name" value="ZU5 DOMAIN-CONTAINING PROTEIN"/>
    <property type="match status" value="1"/>
</dbReference>
<dbReference type="Gene3D" id="1.25.40.10">
    <property type="entry name" value="Tetratricopeptide repeat domain"/>
    <property type="match status" value="1"/>
</dbReference>
<accession>A0AA40AZ03</accession>
<dbReference type="Proteomes" id="UP001172102">
    <property type="component" value="Unassembled WGS sequence"/>
</dbReference>
<dbReference type="InterPro" id="IPR027417">
    <property type="entry name" value="P-loop_NTPase"/>
</dbReference>
<feature type="non-terminal residue" evidence="2">
    <location>
        <position position="548"/>
    </location>
</feature>
<reference evidence="2" key="1">
    <citation type="submission" date="2023-06" db="EMBL/GenBank/DDBJ databases">
        <title>Genome-scale phylogeny and comparative genomics of the fungal order Sordariales.</title>
        <authorList>
            <consortium name="Lawrence Berkeley National Laboratory"/>
            <person name="Hensen N."/>
            <person name="Bonometti L."/>
            <person name="Westerberg I."/>
            <person name="Brannstrom I.O."/>
            <person name="Guillou S."/>
            <person name="Cros-Aarteil S."/>
            <person name="Calhoun S."/>
            <person name="Haridas S."/>
            <person name="Kuo A."/>
            <person name="Mondo S."/>
            <person name="Pangilinan J."/>
            <person name="Riley R."/>
            <person name="Labutti K."/>
            <person name="Andreopoulos B."/>
            <person name="Lipzen A."/>
            <person name="Chen C."/>
            <person name="Yanf M."/>
            <person name="Daum C."/>
            <person name="Ng V."/>
            <person name="Clum A."/>
            <person name="Steindorff A."/>
            <person name="Ohm R."/>
            <person name="Martin F."/>
            <person name="Silar P."/>
            <person name="Natvig D."/>
            <person name="Lalanne C."/>
            <person name="Gautier V."/>
            <person name="Ament-Velasquez S.L."/>
            <person name="Kruys A."/>
            <person name="Hutchinson M.I."/>
            <person name="Powell A.J."/>
            <person name="Barry K."/>
            <person name="Miller A.N."/>
            <person name="Grigoriev I.V."/>
            <person name="Debuchy R."/>
            <person name="Gladieux P."/>
            <person name="Thoren M.H."/>
            <person name="Johannesson H."/>
        </authorList>
    </citation>
    <scope>NUCLEOTIDE SEQUENCE</scope>
    <source>
        <strain evidence="2">SMH4607-1</strain>
    </source>
</reference>
<dbReference type="InterPro" id="IPR056681">
    <property type="entry name" value="DUF7779"/>
</dbReference>
<dbReference type="Pfam" id="PF13424">
    <property type="entry name" value="TPR_12"/>
    <property type="match status" value="1"/>
</dbReference>
<evidence type="ECO:0000313" key="2">
    <source>
        <dbReference type="EMBL" id="KAK0724553.1"/>
    </source>
</evidence>
<evidence type="ECO:0000259" key="1">
    <source>
        <dbReference type="Pfam" id="PF25000"/>
    </source>
</evidence>
<feature type="domain" description="DUF7779" evidence="1">
    <location>
        <begin position="220"/>
        <end position="309"/>
    </location>
</feature>
<dbReference type="InterPro" id="IPR011990">
    <property type="entry name" value="TPR-like_helical_dom_sf"/>
</dbReference>
<proteinExistence type="predicted"/>
<dbReference type="AlphaFoldDB" id="A0AA40AZ03"/>
<evidence type="ECO:0000313" key="3">
    <source>
        <dbReference type="Proteomes" id="UP001172102"/>
    </source>
</evidence>
<dbReference type="Gene3D" id="3.40.50.300">
    <property type="entry name" value="P-loop containing nucleotide triphosphate hydrolases"/>
    <property type="match status" value="1"/>
</dbReference>
<dbReference type="PANTHER" id="PTHR35205">
    <property type="entry name" value="NB-ARC AND TPR DOMAIN PROTEIN"/>
    <property type="match status" value="1"/>
</dbReference>
<protein>
    <recommendedName>
        <fullName evidence="1">DUF7779 domain-containing protein</fullName>
    </recommendedName>
</protein>
<dbReference type="GO" id="GO:0043531">
    <property type="term" value="F:ADP binding"/>
    <property type="evidence" value="ECO:0007669"/>
    <property type="project" value="InterPro"/>
</dbReference>
<dbReference type="SUPFAM" id="SSF48452">
    <property type="entry name" value="TPR-like"/>
    <property type="match status" value="1"/>
</dbReference>
<dbReference type="EMBL" id="JAUKUA010000002">
    <property type="protein sequence ID" value="KAK0724553.1"/>
    <property type="molecule type" value="Genomic_DNA"/>
</dbReference>